<keyword evidence="3" id="KW-0732">Signal</keyword>
<dbReference type="EMBL" id="FNOB01000027">
    <property type="protein sequence ID" value="SDX74079.1"/>
    <property type="molecule type" value="Genomic_DNA"/>
</dbReference>
<dbReference type="PANTHER" id="PTHR13887:SF14">
    <property type="entry name" value="DISULFIDE BOND FORMATION PROTEIN D"/>
    <property type="match status" value="1"/>
</dbReference>
<keyword evidence="4" id="KW-0560">Oxidoreductase</keyword>
<keyword evidence="5" id="KW-1015">Disulfide bond</keyword>
<accession>A0AAN4UT07</accession>
<comment type="similarity">
    <text evidence="2">Belongs to the thioredoxin family. DsbA subfamily.</text>
</comment>
<evidence type="ECO:0000256" key="4">
    <source>
        <dbReference type="ARBA" id="ARBA00023002"/>
    </source>
</evidence>
<sequence length="207" mass="22406">MKEPTMINRRSFLTTTGLGAGALLVLPTRSRAETLTADAIFRDPDQPVLGNPDGDITIAEFFDYQCPFCKKDHPIVESFVKRDGKIRLVMKDWPIFGPPSLYASQLVLGASTFGGYRKGLEALMDTPGRLTDDEIDKLLTDAGVDLAKAKAAYNAEKTRWDGLLARTSGQATALGLRGTPAFVIGHVIYSGLMDDDALTKAVAKARA</sequence>
<keyword evidence="10" id="KW-1185">Reference proteome</keyword>
<dbReference type="AlphaFoldDB" id="A0AAN4UT07"/>
<dbReference type="SUPFAM" id="SSF52833">
    <property type="entry name" value="Thioredoxin-like"/>
    <property type="match status" value="1"/>
</dbReference>
<evidence type="ECO:0000313" key="10">
    <source>
        <dbReference type="Proteomes" id="UP000199541"/>
    </source>
</evidence>
<gene>
    <name evidence="8" type="ORF">GCM10008024_28150</name>
    <name evidence="9" type="ORF">SAMN05444006_12722</name>
</gene>
<dbReference type="CDD" id="cd03023">
    <property type="entry name" value="DsbA_Com1_like"/>
    <property type="match status" value="1"/>
</dbReference>
<dbReference type="InterPro" id="IPR006311">
    <property type="entry name" value="TAT_signal"/>
</dbReference>
<dbReference type="NCBIfam" id="TIGR01409">
    <property type="entry name" value="TAT_signal_seq"/>
    <property type="match status" value="1"/>
</dbReference>
<dbReference type="InterPro" id="IPR036249">
    <property type="entry name" value="Thioredoxin-like_sf"/>
</dbReference>
<evidence type="ECO:0000256" key="6">
    <source>
        <dbReference type="ARBA" id="ARBA00023284"/>
    </source>
</evidence>
<dbReference type="PROSITE" id="PS51318">
    <property type="entry name" value="TAT"/>
    <property type="match status" value="1"/>
</dbReference>
<keyword evidence="6" id="KW-0676">Redox-active center</keyword>
<dbReference type="InterPro" id="IPR013766">
    <property type="entry name" value="Thioredoxin_domain"/>
</dbReference>
<evidence type="ECO:0000313" key="9">
    <source>
        <dbReference type="EMBL" id="SDX74079.1"/>
    </source>
</evidence>
<evidence type="ECO:0000259" key="7">
    <source>
        <dbReference type="PROSITE" id="PS51352"/>
    </source>
</evidence>
<dbReference type="InterPro" id="IPR019546">
    <property type="entry name" value="TAT_signal_bac_arc"/>
</dbReference>
<dbReference type="PANTHER" id="PTHR13887">
    <property type="entry name" value="GLUTATHIONE S-TRANSFERASE KAPPA"/>
    <property type="match status" value="1"/>
</dbReference>
<dbReference type="Pfam" id="PF13462">
    <property type="entry name" value="Thioredoxin_4"/>
    <property type="match status" value="1"/>
</dbReference>
<organism evidence="8 11">
    <name type="scientific">Allgaiera indica</name>
    <dbReference type="NCBI Taxonomy" id="765699"/>
    <lineage>
        <taxon>Bacteria</taxon>
        <taxon>Pseudomonadati</taxon>
        <taxon>Pseudomonadota</taxon>
        <taxon>Alphaproteobacteria</taxon>
        <taxon>Rhodobacterales</taxon>
        <taxon>Paracoccaceae</taxon>
        <taxon>Allgaiera</taxon>
    </lineage>
</organism>
<feature type="domain" description="Thioredoxin" evidence="7">
    <location>
        <begin position="26"/>
        <end position="207"/>
    </location>
</feature>
<evidence type="ECO:0000256" key="1">
    <source>
        <dbReference type="ARBA" id="ARBA00003565"/>
    </source>
</evidence>
<comment type="caution">
    <text evidence="8">The sequence shown here is derived from an EMBL/GenBank/DDBJ whole genome shotgun (WGS) entry which is preliminary data.</text>
</comment>
<proteinExistence type="inferred from homology"/>
<evidence type="ECO:0000313" key="8">
    <source>
        <dbReference type="EMBL" id="GHE03710.1"/>
    </source>
</evidence>
<dbReference type="PROSITE" id="PS51352">
    <property type="entry name" value="THIOREDOXIN_2"/>
    <property type="match status" value="1"/>
</dbReference>
<dbReference type="RefSeq" id="WP_143037578.1">
    <property type="nucleotide sequence ID" value="NZ_BNAB01000013.1"/>
</dbReference>
<dbReference type="Proteomes" id="UP000634647">
    <property type="component" value="Unassembled WGS sequence"/>
</dbReference>
<dbReference type="Gene3D" id="3.40.30.10">
    <property type="entry name" value="Glutaredoxin"/>
    <property type="match status" value="1"/>
</dbReference>
<comment type="function">
    <text evidence="1">May be required for disulfide bond formation in some proteins.</text>
</comment>
<dbReference type="InterPro" id="IPR012336">
    <property type="entry name" value="Thioredoxin-like_fold"/>
</dbReference>
<name>A0AAN4UT07_9RHOB</name>
<evidence type="ECO:0000256" key="2">
    <source>
        <dbReference type="ARBA" id="ARBA00005791"/>
    </source>
</evidence>
<evidence type="ECO:0000313" key="11">
    <source>
        <dbReference type="Proteomes" id="UP000634647"/>
    </source>
</evidence>
<reference evidence="9 10" key="2">
    <citation type="submission" date="2016-10" db="EMBL/GenBank/DDBJ databases">
        <authorList>
            <person name="Varghese N."/>
            <person name="Submissions S."/>
        </authorList>
    </citation>
    <scope>NUCLEOTIDE SEQUENCE [LARGE SCALE GENOMIC DNA]</scope>
    <source>
        <strain evidence="9 10">DSM 24802</strain>
    </source>
</reference>
<reference evidence="8" key="3">
    <citation type="submission" date="2023-06" db="EMBL/GenBank/DDBJ databases">
        <authorList>
            <person name="Sun Q."/>
            <person name="Zhou Y."/>
        </authorList>
    </citation>
    <scope>NUCLEOTIDE SEQUENCE</scope>
    <source>
        <strain evidence="8">CGMCC 1.10859</strain>
    </source>
</reference>
<reference evidence="8" key="1">
    <citation type="journal article" date="2014" name="Int. J. Syst. Evol. Microbiol.">
        <title>Complete genome sequence of Corynebacterium casei LMG S-19264T (=DSM 44701T), isolated from a smear-ripened cheese.</title>
        <authorList>
            <consortium name="US DOE Joint Genome Institute (JGI-PGF)"/>
            <person name="Walter F."/>
            <person name="Albersmeier A."/>
            <person name="Kalinowski J."/>
            <person name="Ruckert C."/>
        </authorList>
    </citation>
    <scope>NUCLEOTIDE SEQUENCE</scope>
    <source>
        <strain evidence="8">CGMCC 1.10859</strain>
    </source>
</reference>
<evidence type="ECO:0000256" key="5">
    <source>
        <dbReference type="ARBA" id="ARBA00023157"/>
    </source>
</evidence>
<dbReference type="Proteomes" id="UP000199541">
    <property type="component" value="Unassembled WGS sequence"/>
</dbReference>
<dbReference type="GO" id="GO:0016491">
    <property type="term" value="F:oxidoreductase activity"/>
    <property type="evidence" value="ECO:0007669"/>
    <property type="project" value="UniProtKB-KW"/>
</dbReference>
<evidence type="ECO:0000256" key="3">
    <source>
        <dbReference type="ARBA" id="ARBA00022729"/>
    </source>
</evidence>
<protein>
    <submittedName>
        <fullName evidence="8">DSBA oxidoreductase</fullName>
    </submittedName>
    <submittedName>
        <fullName evidence="9">Tat (Twin-arginine translocation) pathway signal sequence</fullName>
    </submittedName>
</protein>
<dbReference type="EMBL" id="BNAB01000013">
    <property type="protein sequence ID" value="GHE03710.1"/>
    <property type="molecule type" value="Genomic_DNA"/>
</dbReference>